<keyword evidence="3" id="KW-1185">Reference proteome</keyword>
<dbReference type="GeneID" id="9132411"/>
<evidence type="ECO:0000259" key="1">
    <source>
        <dbReference type="Pfam" id="PF06439"/>
    </source>
</evidence>
<gene>
    <name evidence="2" type="ordered locus">Metin_1380</name>
</gene>
<organism evidence="2 3">
    <name type="scientific">Methanocaldococcus infernus (strain DSM 11812 / JCM 15783 / ME)</name>
    <dbReference type="NCBI Taxonomy" id="573063"/>
    <lineage>
        <taxon>Archaea</taxon>
        <taxon>Methanobacteriati</taxon>
        <taxon>Methanobacteriota</taxon>
        <taxon>Methanomada group</taxon>
        <taxon>Methanococci</taxon>
        <taxon>Methanococcales</taxon>
        <taxon>Methanocaldococcaceae</taxon>
        <taxon>Methanocaldococcus</taxon>
    </lineage>
</organism>
<dbReference type="HOGENOM" id="CLU_1313146_0_0_2"/>
<dbReference type="Gene3D" id="2.60.120.560">
    <property type="entry name" value="Exo-inulinase, domain 1"/>
    <property type="match status" value="1"/>
</dbReference>
<feature type="domain" description="3-keto-alpha-glucoside-1,2-lyase/3-keto-2-hydroxy-glucal hydratase" evidence="1">
    <location>
        <begin position="42"/>
        <end position="200"/>
    </location>
</feature>
<evidence type="ECO:0000313" key="2">
    <source>
        <dbReference type="EMBL" id="ADG14030.1"/>
    </source>
</evidence>
<dbReference type="eggNOG" id="arCOG08285">
    <property type="taxonomic scope" value="Archaea"/>
</dbReference>
<dbReference type="InterPro" id="IPR010496">
    <property type="entry name" value="AL/BT2_dom"/>
</dbReference>
<evidence type="ECO:0000313" key="3">
    <source>
        <dbReference type="Proteomes" id="UP000002061"/>
    </source>
</evidence>
<dbReference type="Pfam" id="PF06439">
    <property type="entry name" value="3keto-disac_hyd"/>
    <property type="match status" value="1"/>
</dbReference>
<proteinExistence type="predicted"/>
<protein>
    <recommendedName>
        <fullName evidence="1">3-keto-alpha-glucoside-1,2-lyase/3-keto-2-hydroxy-glucal hydratase domain-containing protein</fullName>
    </recommendedName>
</protein>
<dbReference type="AlphaFoldDB" id="D5VTX7"/>
<dbReference type="Proteomes" id="UP000002061">
    <property type="component" value="Chromosome"/>
</dbReference>
<dbReference type="STRING" id="573063.Metin_1380"/>
<name>D5VTX7_METIM</name>
<dbReference type="KEGG" id="mif:Metin_1380"/>
<reference evidence="2" key="1">
    <citation type="submission" date="2010-04" db="EMBL/GenBank/DDBJ databases">
        <title>Complete sequence of Methanocaldococcus infernus ME.</title>
        <authorList>
            <consortium name="US DOE Joint Genome Institute"/>
            <person name="Lucas S."/>
            <person name="Copeland A."/>
            <person name="Lapidus A."/>
            <person name="Cheng J.-F."/>
            <person name="Bruce D."/>
            <person name="Goodwin L."/>
            <person name="Pitluck S."/>
            <person name="Munk A.C."/>
            <person name="Detter J.C."/>
            <person name="Han C."/>
            <person name="Tapia R."/>
            <person name="Land M."/>
            <person name="Hauser L."/>
            <person name="Kyrpides N."/>
            <person name="Mikhailova N."/>
            <person name="Sieprawska-Lupa M."/>
            <person name="Whitman W.B."/>
            <person name="Woyke T."/>
        </authorList>
    </citation>
    <scope>NUCLEOTIDE SEQUENCE [LARGE SCALE GENOMIC DNA]</scope>
    <source>
        <strain evidence="2">ME</strain>
    </source>
</reference>
<dbReference type="PROSITE" id="PS51257">
    <property type="entry name" value="PROKAR_LIPOPROTEIN"/>
    <property type="match status" value="1"/>
</dbReference>
<dbReference type="RefSeq" id="WP_013100775.1">
    <property type="nucleotide sequence ID" value="NC_014122.1"/>
</dbReference>
<dbReference type="OrthoDB" id="64717at2157"/>
<sequence>MIRKFLIIVLTLVILSGCTVVPKSFQDNFEEYNIGQKAPFGKWKLKQGEFVITAILSEDKKNLNKVAESINHGVIYVDENFSDFMYSVDIKRKEPSDQPRIYFGLQNNANSGYYIVLERNDMGYSLYKFNGSEVKLLNRSYSAAPAGTDFYRYQVVVKGNLIKFFAGGQLYITYRDNSTKAIVGGIGIGYGNGYYDNVRVEVIS</sequence>
<dbReference type="EMBL" id="CP002009">
    <property type="protein sequence ID" value="ADG14030.1"/>
    <property type="molecule type" value="Genomic_DNA"/>
</dbReference>
<accession>D5VTX7</accession>
<dbReference type="GO" id="GO:0016787">
    <property type="term" value="F:hydrolase activity"/>
    <property type="evidence" value="ECO:0007669"/>
    <property type="project" value="InterPro"/>
</dbReference>